<reference evidence="1 2" key="1">
    <citation type="journal article" date="2011" name="J. Bacteriol.">
        <title>Complete genome sequence of the hemotrophic Mycoplasma suis strain KI3806.</title>
        <authorList>
            <person name="Oehlerking J."/>
            <person name="Kube M."/>
            <person name="Felder K.M."/>
            <person name="Matter D."/>
            <person name="Wittenbrink M.M."/>
            <person name="Schwarzenbach S."/>
            <person name="Kramer M.M."/>
            <person name="Hoelzle K."/>
            <person name="Hoelzle L.E."/>
        </authorList>
    </citation>
    <scope>NUCLEOTIDE SEQUENCE [LARGE SCALE GENOMIC DNA]</scope>
    <source>
        <strain evidence="2">KI_3806</strain>
    </source>
</reference>
<dbReference type="AlphaFoldDB" id="F0V1R1"/>
<proteinExistence type="predicted"/>
<dbReference type="Proteomes" id="UP000008645">
    <property type="component" value="Chromosome"/>
</dbReference>
<dbReference type="OrthoDB" id="401169at2"/>
<evidence type="ECO:0000313" key="1">
    <source>
        <dbReference type="EMBL" id="CBZ40592.1"/>
    </source>
</evidence>
<sequence>MTKKLISSLLGLGGIFGTSINSHWFSWREDVLEKLPEQQNLKTFPKSFLEQKTNYEDTSKRVTAKSRNSSSLNKYYFDHWKYQSEGATDVVHLVDSENRVKEVSPESHGRKRRRMHDGILIDGINTWFGYRTLPHQVTSESELKDTSSTLEKIKKYKESLKRISVEEMRLLGEWWTKLPDHEQCDLLEIFLECQTIKENIGRSGQQTKINYGLKIRPEKFVSTFRESSSNFPKVQELLGKEKFIDFVIRGEIGRLAGGPIDEWIEEYLTNELENLEKKGTANPLLIGKKLIAGGGNFQKCESLISELEHFFPECKSRNIQEISEEEKKEGEKILLPKIKEVVKGGVVEGYNDIRVSVRSDTNKDAEIKKWIHEEKETNSKKAGEFEREWKEKGIKNGIVDVKCEKWKIGWTSLWNLLNMGKQEGCELAWQMVFKGDVHDKRWCLFEIPEGKSYVREYQLLGLLPYFHWYKTDKFWAKCSTYGL</sequence>
<protein>
    <submittedName>
        <fullName evidence="1">Uncharacterized protein</fullName>
    </submittedName>
</protein>
<gene>
    <name evidence="1" type="ORF">MSUIS_04990</name>
</gene>
<dbReference type="KEGG" id="msk:MSUIS_04990"/>
<dbReference type="HOGENOM" id="CLU_053830_0_0_14"/>
<evidence type="ECO:0000313" key="2">
    <source>
        <dbReference type="Proteomes" id="UP000008645"/>
    </source>
</evidence>
<dbReference type="EMBL" id="FQ790233">
    <property type="protein sequence ID" value="CBZ40592.1"/>
    <property type="molecule type" value="Genomic_DNA"/>
</dbReference>
<name>F0V1R1_MYCS3</name>
<accession>F0V1R1</accession>
<organism evidence="1 2">
    <name type="scientific">Mycoplasma suis (strain KI_3806)</name>
    <dbReference type="NCBI Taxonomy" id="708248"/>
    <lineage>
        <taxon>Bacteria</taxon>
        <taxon>Bacillati</taxon>
        <taxon>Mycoplasmatota</taxon>
        <taxon>Mollicutes</taxon>
        <taxon>Mycoplasmataceae</taxon>
        <taxon>Mycoplasma</taxon>
    </lineage>
</organism>
<dbReference type="RefSeq" id="WP_013609195.1">
    <property type="nucleotide sequence ID" value="NC_015153.1"/>
</dbReference>